<dbReference type="Gene3D" id="3.40.50.150">
    <property type="entry name" value="Vaccinia Virus protein VP39"/>
    <property type="match status" value="1"/>
</dbReference>
<evidence type="ECO:0000313" key="3">
    <source>
        <dbReference type="Proteomes" id="UP000199412"/>
    </source>
</evidence>
<dbReference type="AlphaFoldDB" id="A0A1G7GR99"/>
<dbReference type="GO" id="GO:0008168">
    <property type="term" value="F:methyltransferase activity"/>
    <property type="evidence" value="ECO:0007669"/>
    <property type="project" value="UniProtKB-KW"/>
</dbReference>
<keyword evidence="1 2" id="KW-0808">Transferase</keyword>
<dbReference type="Proteomes" id="UP000199412">
    <property type="component" value="Unassembled WGS sequence"/>
</dbReference>
<name>A0A1G7GR99_9PROT</name>
<dbReference type="InterPro" id="IPR029063">
    <property type="entry name" value="SAM-dependent_MTases_sf"/>
</dbReference>
<organism evidence="2 3">
    <name type="scientific">Rhodospira trueperi</name>
    <dbReference type="NCBI Taxonomy" id="69960"/>
    <lineage>
        <taxon>Bacteria</taxon>
        <taxon>Pseudomonadati</taxon>
        <taxon>Pseudomonadota</taxon>
        <taxon>Alphaproteobacteria</taxon>
        <taxon>Rhodospirillales</taxon>
        <taxon>Rhodospirillaceae</taxon>
        <taxon>Rhodospira</taxon>
    </lineage>
</organism>
<dbReference type="PANTHER" id="PTHR43861">
    <property type="entry name" value="TRANS-ACONITATE 2-METHYLTRANSFERASE-RELATED"/>
    <property type="match status" value="1"/>
</dbReference>
<proteinExistence type="predicted"/>
<accession>A0A1G7GR99</accession>
<keyword evidence="2" id="KW-0489">Methyltransferase</keyword>
<dbReference type="STRING" id="69960.SAMN05421720_11563"/>
<gene>
    <name evidence="2" type="ORF">SAMN05421720_11563</name>
</gene>
<dbReference type="CDD" id="cd02440">
    <property type="entry name" value="AdoMet_MTases"/>
    <property type="match status" value="1"/>
</dbReference>
<dbReference type="SUPFAM" id="SSF53335">
    <property type="entry name" value="S-adenosyl-L-methionine-dependent methyltransferases"/>
    <property type="match status" value="1"/>
</dbReference>
<dbReference type="Pfam" id="PF13489">
    <property type="entry name" value="Methyltransf_23"/>
    <property type="match status" value="1"/>
</dbReference>
<keyword evidence="3" id="KW-1185">Reference proteome</keyword>
<evidence type="ECO:0000313" key="2">
    <source>
        <dbReference type="EMBL" id="SDE90680.1"/>
    </source>
</evidence>
<sequence>MTAEQHYDSDYFDWQKNIGAFGGVANLIKFEPFLTPDDRVVDFGCGGGFLLANMNCQEKVGVEVNPTARQAAEGHGLKVVASLAEISDGWASLIVSNHALEHVEHPFAVASEMLRVLEPGGRVVIVVPCDHYRVDFDPSDINQHLYSWSPMNLGNLFKHAGFEVEQCGLFIHTWPRRYEQIVKRFGWRVFHALARLQGRVETRWKQVRLVARKPPAV</sequence>
<dbReference type="EMBL" id="FNAP01000015">
    <property type="protein sequence ID" value="SDE90680.1"/>
    <property type="molecule type" value="Genomic_DNA"/>
</dbReference>
<dbReference type="GO" id="GO:0032259">
    <property type="term" value="P:methylation"/>
    <property type="evidence" value="ECO:0007669"/>
    <property type="project" value="UniProtKB-KW"/>
</dbReference>
<evidence type="ECO:0000256" key="1">
    <source>
        <dbReference type="ARBA" id="ARBA00022679"/>
    </source>
</evidence>
<dbReference type="PANTHER" id="PTHR43861:SF3">
    <property type="entry name" value="PUTATIVE (AFU_ORTHOLOGUE AFUA_2G14390)-RELATED"/>
    <property type="match status" value="1"/>
</dbReference>
<reference evidence="2 3" key="1">
    <citation type="submission" date="2016-10" db="EMBL/GenBank/DDBJ databases">
        <authorList>
            <person name="de Groot N.N."/>
        </authorList>
    </citation>
    <scope>NUCLEOTIDE SEQUENCE [LARGE SCALE GENOMIC DNA]</scope>
    <source>
        <strain evidence="2 3">ATCC 700224</strain>
    </source>
</reference>
<protein>
    <submittedName>
        <fullName evidence="2">Methyltransferase domain-containing protein</fullName>
    </submittedName>
</protein>